<accession>A0ABX1KSU7</accession>
<evidence type="ECO:0000313" key="2">
    <source>
        <dbReference type="Proteomes" id="UP000527352"/>
    </source>
</evidence>
<keyword evidence="1" id="KW-0489">Methyltransferase</keyword>
<gene>
    <name evidence="1" type="ORF">HGO26_19305</name>
</gene>
<evidence type="ECO:0000313" key="1">
    <source>
        <dbReference type="EMBL" id="NLQ25018.1"/>
    </source>
</evidence>
<dbReference type="RefSeq" id="WP_168827273.1">
    <property type="nucleotide sequence ID" value="NZ_JABAEB010000014.1"/>
</dbReference>
<organism evidence="1 2">
    <name type="scientific">Shewanella oncorhynchi</name>
    <dbReference type="NCBI Taxonomy" id="2726434"/>
    <lineage>
        <taxon>Bacteria</taxon>
        <taxon>Pseudomonadati</taxon>
        <taxon>Pseudomonadota</taxon>
        <taxon>Gammaproteobacteria</taxon>
        <taxon>Alteromonadales</taxon>
        <taxon>Shewanellaceae</taxon>
        <taxon>Shewanella</taxon>
    </lineage>
</organism>
<dbReference type="Proteomes" id="UP000527352">
    <property type="component" value="Unassembled WGS sequence"/>
</dbReference>
<sequence>MNICPLCHGVELLTYHQDRKRSYQQCQTCQLVSVPSEFYLSAEAEKAEYDKHENHADDLGYQTFLNRTLEPLLSRVSTSAQGLDFGCGEGKALSLMAKARGYQIDNYDLYYANNPETLARQYDFITLTEVIEHVSGAAGLLTQLDRLLKPNGILAVMTKRVQDKIAFAHWHYKNDPTHINFYAEATFEWIAHHYGWRLEIIDKDVVFLHKGRHKEMHKGIHQSS</sequence>
<reference evidence="1 2" key="1">
    <citation type="submission" date="2020-04" db="EMBL/GenBank/DDBJ databases">
        <title>The first description of lens atrophy caused by putative novel Shewanella sp. that is a new emerging pathogen for cultured rainbow trout?</title>
        <authorList>
            <person name="Saticioglu I.B."/>
            <person name="Duman M."/>
            <person name="Altun S."/>
        </authorList>
    </citation>
    <scope>NUCLEOTIDE SEQUENCE [LARGE SCALE GENOMIC DNA]</scope>
    <source>
        <strain evidence="1 2">S-1</strain>
    </source>
</reference>
<keyword evidence="1" id="KW-0808">Transferase</keyword>
<dbReference type="GO" id="GO:0032259">
    <property type="term" value="P:methylation"/>
    <property type="evidence" value="ECO:0007669"/>
    <property type="project" value="UniProtKB-KW"/>
</dbReference>
<proteinExistence type="predicted"/>
<dbReference type="EMBL" id="JABAEB010000014">
    <property type="protein sequence ID" value="NLQ25018.1"/>
    <property type="molecule type" value="Genomic_DNA"/>
</dbReference>
<keyword evidence="2" id="KW-1185">Reference proteome</keyword>
<dbReference type="SUPFAM" id="SSF53335">
    <property type="entry name" value="S-adenosyl-L-methionine-dependent methyltransferases"/>
    <property type="match status" value="1"/>
</dbReference>
<dbReference type="CDD" id="cd02440">
    <property type="entry name" value="AdoMet_MTases"/>
    <property type="match status" value="1"/>
</dbReference>
<dbReference type="Pfam" id="PF13489">
    <property type="entry name" value="Methyltransf_23"/>
    <property type="match status" value="1"/>
</dbReference>
<dbReference type="Gene3D" id="3.40.50.150">
    <property type="entry name" value="Vaccinia Virus protein VP39"/>
    <property type="match status" value="1"/>
</dbReference>
<comment type="caution">
    <text evidence="1">The sequence shown here is derived from an EMBL/GenBank/DDBJ whole genome shotgun (WGS) entry which is preliminary data.</text>
</comment>
<name>A0ABX1KSU7_9GAMM</name>
<protein>
    <submittedName>
        <fullName evidence="1">Class I SAM-dependent methyltransferase</fullName>
    </submittedName>
</protein>
<dbReference type="InterPro" id="IPR029063">
    <property type="entry name" value="SAM-dependent_MTases_sf"/>
</dbReference>
<dbReference type="GO" id="GO:0008168">
    <property type="term" value="F:methyltransferase activity"/>
    <property type="evidence" value="ECO:0007669"/>
    <property type="project" value="UniProtKB-KW"/>
</dbReference>